<protein>
    <submittedName>
        <fullName evidence="1">Uncharacterized protein</fullName>
    </submittedName>
</protein>
<evidence type="ECO:0000313" key="2">
    <source>
        <dbReference type="Proteomes" id="UP000616547"/>
    </source>
</evidence>
<comment type="caution">
    <text evidence="1">The sequence shown here is derived from an EMBL/GenBank/DDBJ whole genome shotgun (WGS) entry which is preliminary data.</text>
</comment>
<dbReference type="EMBL" id="BOCI01000452">
    <property type="protein sequence ID" value="GHW01856.1"/>
    <property type="molecule type" value="Genomic_DNA"/>
</dbReference>
<reference evidence="2" key="1">
    <citation type="submission" date="2021-01" db="EMBL/GenBank/DDBJ databases">
        <title>Draft genome sequence of Nasalis larvatus strain YZ03.</title>
        <authorList>
            <person name="Suzuki-Hashido N."/>
            <person name="Tsuchida S."/>
            <person name="Hayakawa T."/>
        </authorList>
    </citation>
    <scope>NUCLEOTIDE SEQUENCE [LARGE SCALE GENOMIC DNA]</scope>
    <source>
        <strain evidence="2">YZ03</strain>
    </source>
</reference>
<gene>
    <name evidence="1" type="ORF">lacNasYZ03_15430</name>
</gene>
<organism evidence="1 2">
    <name type="scientific">Lactobacillus nasalidis</name>
    <dbReference type="NCBI Taxonomy" id="2797258"/>
    <lineage>
        <taxon>Bacteria</taxon>
        <taxon>Bacillati</taxon>
        <taxon>Bacillota</taxon>
        <taxon>Bacilli</taxon>
        <taxon>Lactobacillales</taxon>
        <taxon>Lactobacillaceae</taxon>
        <taxon>Lactobacillus</taxon>
    </lineage>
</organism>
<dbReference type="Proteomes" id="UP000616547">
    <property type="component" value="Unassembled WGS sequence"/>
</dbReference>
<proteinExistence type="predicted"/>
<keyword evidence="2" id="KW-1185">Reference proteome</keyword>
<accession>A0ABQ3W5W3</accession>
<name>A0ABQ3W5W3_9LACO</name>
<sequence length="62" mass="7091">MKNFIAILVVTLAAEIPVANTYVHSERLSFQQGICLIRGTHGKKGNQFIDTLIKNLFRYRKN</sequence>
<evidence type="ECO:0000313" key="1">
    <source>
        <dbReference type="EMBL" id="GHW01856.1"/>
    </source>
</evidence>